<evidence type="ECO:0000313" key="2">
    <source>
        <dbReference type="EMBL" id="GGC13894.1"/>
    </source>
</evidence>
<reference evidence="3" key="1">
    <citation type="journal article" date="2019" name="Int. J. Syst. Evol. Microbiol.">
        <title>The Global Catalogue of Microorganisms (GCM) 10K type strain sequencing project: providing services to taxonomists for standard genome sequencing and annotation.</title>
        <authorList>
            <consortium name="The Broad Institute Genomics Platform"/>
            <consortium name="The Broad Institute Genome Sequencing Center for Infectious Disease"/>
            <person name="Wu L."/>
            <person name="Ma J."/>
        </authorList>
    </citation>
    <scope>NUCLEOTIDE SEQUENCE [LARGE SCALE GENOMIC DNA]</scope>
    <source>
        <strain evidence="3">CGMCC 1.12478</strain>
    </source>
</reference>
<sequence>MDEHHPKQVADYTIAALVLIFINLLWIFGVIWVQFGLAAVILTGWALNQGIHWLARFKASRAIQWPRESDA</sequence>
<organism evidence="2 3">
    <name type="scientific">Marivita lacus</name>
    <dbReference type="NCBI Taxonomy" id="1323742"/>
    <lineage>
        <taxon>Bacteria</taxon>
        <taxon>Pseudomonadati</taxon>
        <taxon>Pseudomonadota</taxon>
        <taxon>Alphaproteobacteria</taxon>
        <taxon>Rhodobacterales</taxon>
        <taxon>Roseobacteraceae</taxon>
        <taxon>Marivita</taxon>
    </lineage>
</organism>
<dbReference type="Proteomes" id="UP000645462">
    <property type="component" value="Unassembled WGS sequence"/>
</dbReference>
<gene>
    <name evidence="2" type="ORF">GCM10011363_33070</name>
</gene>
<name>A0ABQ1L0S1_9RHOB</name>
<keyword evidence="1" id="KW-0812">Transmembrane</keyword>
<comment type="caution">
    <text evidence="2">The sequence shown here is derived from an EMBL/GenBank/DDBJ whole genome shotgun (WGS) entry which is preliminary data.</text>
</comment>
<keyword evidence="1" id="KW-1133">Transmembrane helix</keyword>
<proteinExistence type="predicted"/>
<accession>A0ABQ1L0S1</accession>
<keyword evidence="3" id="KW-1185">Reference proteome</keyword>
<evidence type="ECO:0000313" key="3">
    <source>
        <dbReference type="Proteomes" id="UP000645462"/>
    </source>
</evidence>
<evidence type="ECO:0008006" key="4">
    <source>
        <dbReference type="Google" id="ProtNLM"/>
    </source>
</evidence>
<dbReference type="RefSeq" id="WP_188483154.1">
    <property type="nucleotide sequence ID" value="NZ_BMFC01000010.1"/>
</dbReference>
<protein>
    <recommendedName>
        <fullName evidence="4">Histidinol phosphate aminotransferase</fullName>
    </recommendedName>
</protein>
<feature type="transmembrane region" description="Helical" evidence="1">
    <location>
        <begin position="12"/>
        <end position="31"/>
    </location>
</feature>
<keyword evidence="1" id="KW-0472">Membrane</keyword>
<dbReference type="EMBL" id="BMFC01000010">
    <property type="protein sequence ID" value="GGC13894.1"/>
    <property type="molecule type" value="Genomic_DNA"/>
</dbReference>
<evidence type="ECO:0000256" key="1">
    <source>
        <dbReference type="SAM" id="Phobius"/>
    </source>
</evidence>